<dbReference type="EMBL" id="MCRJ01000070">
    <property type="protein sequence ID" value="ODN69884.1"/>
    <property type="molecule type" value="Genomic_DNA"/>
</dbReference>
<gene>
    <name evidence="2" type="ORF">A6302_02820</name>
</gene>
<protein>
    <submittedName>
        <fullName evidence="2">Uncharacterized protein</fullName>
    </submittedName>
</protein>
<sequence length="65" mass="6931">MSDPLFDIVNDELPPLPADAPKAPPAGRYKEQHGVIAVCGSEEEQRAVYEGLRALAGAKLKVVTT</sequence>
<feature type="compositionally biased region" description="Pro residues" evidence="1">
    <location>
        <begin position="14"/>
        <end position="24"/>
    </location>
</feature>
<keyword evidence="3" id="KW-1185">Reference proteome</keyword>
<proteinExistence type="predicted"/>
<reference evidence="2 3" key="1">
    <citation type="submission" date="2016-07" db="EMBL/GenBank/DDBJ databases">
        <title>Draft Genome Sequence of Methylobrevis pamukkalensis PK2.</title>
        <authorList>
            <person name="Vasilenko O.V."/>
            <person name="Doronina N.V."/>
            <person name="Shmareva M.N."/>
            <person name="Tarlachkov S.V."/>
            <person name="Mustakhimov I."/>
            <person name="Trotsenko Y.A."/>
        </authorList>
    </citation>
    <scope>NUCLEOTIDE SEQUENCE [LARGE SCALE GENOMIC DNA]</scope>
    <source>
        <strain evidence="2 3">PK2</strain>
    </source>
</reference>
<feature type="region of interest" description="Disordered" evidence="1">
    <location>
        <begin position="1"/>
        <end position="28"/>
    </location>
</feature>
<name>A0A1E3H0R8_9HYPH</name>
<dbReference type="RefSeq" id="WP_069307318.1">
    <property type="nucleotide sequence ID" value="NZ_MCRJ01000070.1"/>
</dbReference>
<evidence type="ECO:0000313" key="3">
    <source>
        <dbReference type="Proteomes" id="UP000094622"/>
    </source>
</evidence>
<organism evidence="2 3">
    <name type="scientific">Methylobrevis pamukkalensis</name>
    <dbReference type="NCBI Taxonomy" id="1439726"/>
    <lineage>
        <taxon>Bacteria</taxon>
        <taxon>Pseudomonadati</taxon>
        <taxon>Pseudomonadota</taxon>
        <taxon>Alphaproteobacteria</taxon>
        <taxon>Hyphomicrobiales</taxon>
        <taxon>Pleomorphomonadaceae</taxon>
        <taxon>Methylobrevis</taxon>
    </lineage>
</organism>
<comment type="caution">
    <text evidence="2">The sequence shown here is derived from an EMBL/GenBank/DDBJ whole genome shotgun (WGS) entry which is preliminary data.</text>
</comment>
<dbReference type="AlphaFoldDB" id="A0A1E3H0R8"/>
<dbReference type="OrthoDB" id="7745364at2"/>
<evidence type="ECO:0000256" key="1">
    <source>
        <dbReference type="SAM" id="MobiDB-lite"/>
    </source>
</evidence>
<accession>A0A1E3H0R8</accession>
<evidence type="ECO:0000313" key="2">
    <source>
        <dbReference type="EMBL" id="ODN69884.1"/>
    </source>
</evidence>
<dbReference type="Proteomes" id="UP000094622">
    <property type="component" value="Unassembled WGS sequence"/>
</dbReference>